<dbReference type="SUPFAM" id="SSF49899">
    <property type="entry name" value="Concanavalin A-like lectins/glucanases"/>
    <property type="match status" value="1"/>
</dbReference>
<reference evidence="4" key="1">
    <citation type="journal article" date="2014" name="Front. Microbiol.">
        <title>High frequency of phylogenetically diverse reductive dehalogenase-homologous genes in deep subseafloor sedimentary metagenomes.</title>
        <authorList>
            <person name="Kawai M."/>
            <person name="Futagami T."/>
            <person name="Toyoda A."/>
            <person name="Takaki Y."/>
            <person name="Nishi S."/>
            <person name="Hori S."/>
            <person name="Arai W."/>
            <person name="Tsubouchi T."/>
            <person name="Morono Y."/>
            <person name="Uchiyama I."/>
            <person name="Ito T."/>
            <person name="Fujiyama A."/>
            <person name="Inagaki F."/>
            <person name="Takami H."/>
        </authorList>
    </citation>
    <scope>NUCLEOTIDE SEQUENCE</scope>
    <source>
        <strain evidence="4">Expedition CK06-06</strain>
    </source>
</reference>
<evidence type="ECO:0000313" key="4">
    <source>
        <dbReference type="EMBL" id="GAF97579.1"/>
    </source>
</evidence>
<gene>
    <name evidence="4" type="ORF">S01H1_28489</name>
</gene>
<keyword evidence="2" id="KW-1015">Disulfide bond</keyword>
<evidence type="ECO:0000256" key="2">
    <source>
        <dbReference type="ARBA" id="ARBA00023157"/>
    </source>
</evidence>
<dbReference type="AlphaFoldDB" id="X0TWD9"/>
<feature type="domain" description="LamG-like jellyroll fold" evidence="3">
    <location>
        <begin position="77"/>
        <end position="214"/>
    </location>
</feature>
<dbReference type="InterPro" id="IPR006558">
    <property type="entry name" value="LamG-like"/>
</dbReference>
<dbReference type="Gene3D" id="2.60.120.200">
    <property type="match status" value="1"/>
</dbReference>
<evidence type="ECO:0000259" key="3">
    <source>
        <dbReference type="SMART" id="SM00560"/>
    </source>
</evidence>
<dbReference type="SMART" id="SM00560">
    <property type="entry name" value="LamGL"/>
    <property type="match status" value="1"/>
</dbReference>
<keyword evidence="1" id="KW-0732">Signal</keyword>
<dbReference type="Pfam" id="PF13385">
    <property type="entry name" value="Laminin_G_3"/>
    <property type="match status" value="1"/>
</dbReference>
<proteinExistence type="predicted"/>
<sequence length="243" mass="26636">MDVDQGNESDFGEWEDRAIGVYHMNGTNQLFDESIYNSDGVTNGNPTVDTDGIIGKAIDFDGAGDFFNIGDSQPAFDNLTILAWVKISGDSDNCIVCKTDTTLTDGEFEFSYGLVEDEFRINYNDGSGWVGGPHTGTDSVELDTWYFVAVTFDSIDMNIYLDGELKATDSAPTSDLASNSVDVYIGARVRDATSYVLNGFLDEVRIYNRTLSTDEIKAIYENTVGTQNFAPLGPVVEFRQSTS</sequence>
<dbReference type="InterPro" id="IPR013320">
    <property type="entry name" value="ConA-like_dom_sf"/>
</dbReference>
<name>X0TWD9_9ZZZZ</name>
<feature type="non-terminal residue" evidence="4">
    <location>
        <position position="243"/>
    </location>
</feature>
<organism evidence="4">
    <name type="scientific">marine sediment metagenome</name>
    <dbReference type="NCBI Taxonomy" id="412755"/>
    <lineage>
        <taxon>unclassified sequences</taxon>
        <taxon>metagenomes</taxon>
        <taxon>ecological metagenomes</taxon>
    </lineage>
</organism>
<accession>X0TWD9</accession>
<comment type="caution">
    <text evidence="4">The sequence shown here is derived from an EMBL/GenBank/DDBJ whole genome shotgun (WGS) entry which is preliminary data.</text>
</comment>
<dbReference type="EMBL" id="BARS01017416">
    <property type="protein sequence ID" value="GAF97579.1"/>
    <property type="molecule type" value="Genomic_DNA"/>
</dbReference>
<protein>
    <recommendedName>
        <fullName evidence="3">LamG-like jellyroll fold domain-containing protein</fullName>
    </recommendedName>
</protein>
<evidence type="ECO:0000256" key="1">
    <source>
        <dbReference type="ARBA" id="ARBA00022729"/>
    </source>
</evidence>